<evidence type="ECO:0000313" key="3">
    <source>
        <dbReference type="Proteomes" id="UP000000851"/>
    </source>
</evidence>
<protein>
    <submittedName>
        <fullName evidence="2">Uncharacterized protein</fullName>
    </submittedName>
</protein>
<evidence type="ECO:0000313" key="2">
    <source>
        <dbReference type="EMBL" id="ACU72330.1"/>
    </source>
</evidence>
<gene>
    <name evidence="2" type="ordered locus">Caci_3424</name>
</gene>
<proteinExistence type="predicted"/>
<keyword evidence="1" id="KW-0812">Transmembrane</keyword>
<feature type="transmembrane region" description="Helical" evidence="1">
    <location>
        <begin position="29"/>
        <end position="50"/>
    </location>
</feature>
<dbReference type="STRING" id="479433.Caci_3424"/>
<dbReference type="AlphaFoldDB" id="C7Q910"/>
<dbReference type="RefSeq" id="WP_012787623.1">
    <property type="nucleotide sequence ID" value="NC_013131.1"/>
</dbReference>
<keyword evidence="1" id="KW-1133">Transmembrane helix</keyword>
<organism evidence="2 3">
    <name type="scientific">Catenulispora acidiphila (strain DSM 44928 / JCM 14897 / NBRC 102108 / NRRL B-24433 / ID139908)</name>
    <dbReference type="NCBI Taxonomy" id="479433"/>
    <lineage>
        <taxon>Bacteria</taxon>
        <taxon>Bacillati</taxon>
        <taxon>Actinomycetota</taxon>
        <taxon>Actinomycetes</taxon>
        <taxon>Catenulisporales</taxon>
        <taxon>Catenulisporaceae</taxon>
        <taxon>Catenulispora</taxon>
    </lineage>
</organism>
<feature type="transmembrane region" description="Helical" evidence="1">
    <location>
        <begin position="56"/>
        <end position="81"/>
    </location>
</feature>
<dbReference type="Proteomes" id="UP000000851">
    <property type="component" value="Chromosome"/>
</dbReference>
<dbReference type="InParanoid" id="C7Q910"/>
<sequence length="97" mass="9692" precursor="true">MSAQSATPAAATTTTTKVAAAKLSLPQRIALYTVLTVVAVGGLGGGPVMLFAGHGAVMVIGLVVSVICYAVAVLCAVASVLNMRSQREAARLAQGLH</sequence>
<dbReference type="EMBL" id="CP001700">
    <property type="protein sequence ID" value="ACU72330.1"/>
    <property type="molecule type" value="Genomic_DNA"/>
</dbReference>
<dbReference type="KEGG" id="cai:Caci_3424"/>
<reference evidence="2 3" key="1">
    <citation type="journal article" date="2009" name="Stand. Genomic Sci.">
        <title>Complete genome sequence of Catenulispora acidiphila type strain (ID 139908).</title>
        <authorList>
            <person name="Copeland A."/>
            <person name="Lapidus A."/>
            <person name="Glavina Del Rio T."/>
            <person name="Nolan M."/>
            <person name="Lucas S."/>
            <person name="Chen F."/>
            <person name="Tice H."/>
            <person name="Cheng J.F."/>
            <person name="Bruce D."/>
            <person name="Goodwin L."/>
            <person name="Pitluck S."/>
            <person name="Mikhailova N."/>
            <person name="Pati A."/>
            <person name="Ivanova N."/>
            <person name="Mavromatis K."/>
            <person name="Chen A."/>
            <person name="Palaniappan K."/>
            <person name="Chain P."/>
            <person name="Land M."/>
            <person name="Hauser L."/>
            <person name="Chang Y.J."/>
            <person name="Jeffries C.D."/>
            <person name="Chertkov O."/>
            <person name="Brettin T."/>
            <person name="Detter J.C."/>
            <person name="Han C."/>
            <person name="Ali Z."/>
            <person name="Tindall B.J."/>
            <person name="Goker M."/>
            <person name="Bristow J."/>
            <person name="Eisen J.A."/>
            <person name="Markowitz V."/>
            <person name="Hugenholtz P."/>
            <person name="Kyrpides N.C."/>
            <person name="Klenk H.P."/>
        </authorList>
    </citation>
    <scope>NUCLEOTIDE SEQUENCE [LARGE SCALE GENOMIC DNA]</scope>
    <source>
        <strain evidence="3">DSM 44928 / JCM 14897 / NBRC 102108 / NRRL B-24433 / ID139908</strain>
    </source>
</reference>
<accession>C7Q910</accession>
<keyword evidence="1" id="KW-0472">Membrane</keyword>
<name>C7Q910_CATAD</name>
<dbReference type="HOGENOM" id="CLU_2341618_0_0_11"/>
<keyword evidence="3" id="KW-1185">Reference proteome</keyword>
<evidence type="ECO:0000256" key="1">
    <source>
        <dbReference type="SAM" id="Phobius"/>
    </source>
</evidence>